<dbReference type="AlphaFoldDB" id="A0A285JCB7"/>
<dbReference type="InterPro" id="IPR018060">
    <property type="entry name" value="HTH_AraC"/>
</dbReference>
<dbReference type="InterPro" id="IPR018062">
    <property type="entry name" value="HTH_AraC-typ_CS"/>
</dbReference>
<dbReference type="PROSITE" id="PS01124">
    <property type="entry name" value="HTH_ARAC_FAMILY_2"/>
    <property type="match status" value="1"/>
</dbReference>
<dbReference type="OrthoDB" id="9802263at2"/>
<dbReference type="PANTHER" id="PTHR47893">
    <property type="entry name" value="REGULATORY PROTEIN PCHR"/>
    <property type="match status" value="1"/>
</dbReference>
<dbReference type="Gene3D" id="1.10.10.60">
    <property type="entry name" value="Homeodomain-like"/>
    <property type="match status" value="1"/>
</dbReference>
<dbReference type="PANTHER" id="PTHR47893:SF1">
    <property type="entry name" value="REGULATORY PROTEIN PCHR"/>
    <property type="match status" value="1"/>
</dbReference>
<dbReference type="InterPro" id="IPR020449">
    <property type="entry name" value="Tscrpt_reg_AraC-type_HTH"/>
</dbReference>
<dbReference type="Pfam" id="PF12833">
    <property type="entry name" value="HTH_18"/>
    <property type="match status" value="1"/>
</dbReference>
<evidence type="ECO:0000256" key="3">
    <source>
        <dbReference type="ARBA" id="ARBA00023163"/>
    </source>
</evidence>
<protein>
    <submittedName>
        <fullName evidence="5">AraC family transcriptional regulator</fullName>
    </submittedName>
    <submittedName>
        <fullName evidence="6">AraC-type DNA-binding protein</fullName>
    </submittedName>
</protein>
<evidence type="ECO:0000256" key="2">
    <source>
        <dbReference type="ARBA" id="ARBA00023125"/>
    </source>
</evidence>
<dbReference type="EMBL" id="OBEA01000007">
    <property type="protein sequence ID" value="SNY57898.1"/>
    <property type="molecule type" value="Genomic_DNA"/>
</dbReference>
<dbReference type="InterPro" id="IPR009057">
    <property type="entry name" value="Homeodomain-like_sf"/>
</dbReference>
<dbReference type="Proteomes" id="UP000231655">
    <property type="component" value="Unassembled WGS sequence"/>
</dbReference>
<keyword evidence="1" id="KW-0805">Transcription regulation</keyword>
<keyword evidence="2 6" id="KW-0238">DNA-binding</keyword>
<dbReference type="PROSITE" id="PS00041">
    <property type="entry name" value="HTH_ARAC_FAMILY_1"/>
    <property type="match status" value="1"/>
</dbReference>
<feature type="domain" description="HTH araC/xylS-type" evidence="4">
    <location>
        <begin position="237"/>
        <end position="316"/>
    </location>
</feature>
<dbReference type="GO" id="GO:0043565">
    <property type="term" value="F:sequence-specific DNA binding"/>
    <property type="evidence" value="ECO:0007669"/>
    <property type="project" value="InterPro"/>
</dbReference>
<organism evidence="6 7">
    <name type="scientific">Pseudooceanicola antarcticus</name>
    <dbReference type="NCBI Taxonomy" id="1247613"/>
    <lineage>
        <taxon>Bacteria</taxon>
        <taxon>Pseudomonadati</taxon>
        <taxon>Pseudomonadota</taxon>
        <taxon>Alphaproteobacteria</taxon>
        <taxon>Rhodobacterales</taxon>
        <taxon>Paracoccaceae</taxon>
        <taxon>Pseudooceanicola</taxon>
    </lineage>
</organism>
<dbReference type="PRINTS" id="PR00032">
    <property type="entry name" value="HTHARAC"/>
</dbReference>
<evidence type="ECO:0000256" key="1">
    <source>
        <dbReference type="ARBA" id="ARBA00023015"/>
    </source>
</evidence>
<dbReference type="EMBL" id="PGTD01000012">
    <property type="protein sequence ID" value="PJE30926.1"/>
    <property type="molecule type" value="Genomic_DNA"/>
</dbReference>
<evidence type="ECO:0000313" key="8">
    <source>
        <dbReference type="Proteomes" id="UP000231702"/>
    </source>
</evidence>
<name>A0A285JCB7_9RHOB</name>
<dbReference type="SUPFAM" id="SSF46689">
    <property type="entry name" value="Homeodomain-like"/>
    <property type="match status" value="1"/>
</dbReference>
<reference evidence="6 7" key="1">
    <citation type="submission" date="2017-09" db="EMBL/GenBank/DDBJ databases">
        <authorList>
            <person name="Ehlers B."/>
            <person name="Leendertz F.H."/>
        </authorList>
    </citation>
    <scope>NUCLEOTIDE SEQUENCE [LARGE SCALE GENOMIC DNA]</scope>
    <source>
        <strain evidence="6 7">CGMCC 1.12662</strain>
    </source>
</reference>
<sequence length="322" mass="34585">MTGRSSERTGRAAPSERGAFYIDADGQAKVHAGEIDMAHSQVAAPAAGGLFWSVTRIQSPDPNHTVEVTGARGTDYLFTQVPLIGGFRAEMTCGTQVDSELAGLISPGAPAMNFHFPDAISEGFGVEASFEAIERWFGADVPRPVRAVLRRAARGSYHRPAPLPNHLRETVRDALASRGPLRNRLVEGAALLVLSHHLEALAEEGRPVGLAPHEIRAAQEAHARMAAAGASPPGPTELALSLGLPVRRLALAYREVHGHTLLQGADILRLELARRSLLAGKPIKAIADELGYSSVSNFTAAFRRRIGLPPRQWRDLQSRALL</sequence>
<dbReference type="SMART" id="SM00342">
    <property type="entry name" value="HTH_ARAC"/>
    <property type="match status" value="1"/>
</dbReference>
<evidence type="ECO:0000313" key="5">
    <source>
        <dbReference type="EMBL" id="PJE30926.1"/>
    </source>
</evidence>
<proteinExistence type="predicted"/>
<dbReference type="RefSeq" id="WP_097147153.1">
    <property type="nucleotide sequence ID" value="NZ_OBEA01000007.1"/>
</dbReference>
<keyword evidence="3" id="KW-0804">Transcription</keyword>
<dbReference type="GO" id="GO:0003700">
    <property type="term" value="F:DNA-binding transcription factor activity"/>
    <property type="evidence" value="ECO:0007669"/>
    <property type="project" value="InterPro"/>
</dbReference>
<evidence type="ECO:0000313" key="6">
    <source>
        <dbReference type="EMBL" id="SNY57898.1"/>
    </source>
</evidence>
<evidence type="ECO:0000313" key="7">
    <source>
        <dbReference type="Proteomes" id="UP000231655"/>
    </source>
</evidence>
<gene>
    <name evidence="5" type="ORF">CVM39_05650</name>
    <name evidence="6" type="ORF">SAMN06297129_3463</name>
</gene>
<dbReference type="InterPro" id="IPR053142">
    <property type="entry name" value="PchR_regulatory_protein"/>
</dbReference>
<keyword evidence="8" id="KW-1185">Reference proteome</keyword>
<dbReference type="Proteomes" id="UP000231702">
    <property type="component" value="Unassembled WGS sequence"/>
</dbReference>
<evidence type="ECO:0000259" key="4">
    <source>
        <dbReference type="PROSITE" id="PS01124"/>
    </source>
</evidence>
<reference evidence="5 8" key="2">
    <citation type="journal article" date="2018" name="Int. J. Syst. Evol. Microbiol.">
        <title>Pseudooceanicola lipolyticus sp. nov., a marine alphaproteobacterium, reclassification of Oceanicola flagellatus as Pseudooceanicola flagellatus comb. nov. and emended description of the genus Pseudooceanicola.</title>
        <authorList>
            <person name="Huang M.-M."/>
            <person name="Guo L.-L."/>
            <person name="Wu Y.-H."/>
            <person name="Lai Q.-L."/>
            <person name="Shao Z.-Z."/>
            <person name="Wang C.-S."/>
            <person name="Wu M."/>
            <person name="Xu X.-W."/>
        </authorList>
    </citation>
    <scope>NUCLEOTIDE SEQUENCE [LARGE SCALE GENOMIC DNA]</scope>
    <source>
        <strain evidence="5 8">Ar-45</strain>
    </source>
</reference>
<accession>A0A285JCB7</accession>